<keyword evidence="3" id="KW-1185">Reference proteome</keyword>
<proteinExistence type="predicted"/>
<name>A0AB34HZN1_ESCRO</name>
<sequence length="117" mass="12567">MNTMVFNKLSGAVLFEDRGAPERERGGRPYGGVLDSTHARPEVGITDGAPLKDNLGLRHRRTGYAHPPGAPARSGRGGGGERRGRAGDNRGLRLRAPDFSGRSGLRLLGSRILILRE</sequence>
<reference evidence="2 3" key="1">
    <citation type="submission" date="2022-11" db="EMBL/GenBank/DDBJ databases">
        <title>Whole genome sequence of Eschrichtius robustus ER-17-0199.</title>
        <authorList>
            <person name="Bruniche-Olsen A."/>
            <person name="Black A.N."/>
            <person name="Fields C.J."/>
            <person name="Walden K."/>
            <person name="Dewoody J.A."/>
        </authorList>
    </citation>
    <scope>NUCLEOTIDE SEQUENCE [LARGE SCALE GENOMIC DNA]</scope>
    <source>
        <strain evidence="2">ER-17-0199</strain>
        <tissue evidence="2">Blubber</tissue>
    </source>
</reference>
<accession>A0AB34HZN1</accession>
<feature type="compositionally biased region" description="Basic and acidic residues" evidence="1">
    <location>
        <begin position="17"/>
        <end position="27"/>
    </location>
</feature>
<dbReference type="AlphaFoldDB" id="A0AB34HZN1"/>
<feature type="compositionally biased region" description="Basic and acidic residues" evidence="1">
    <location>
        <begin position="79"/>
        <end position="91"/>
    </location>
</feature>
<comment type="caution">
    <text evidence="2">The sequence shown here is derived from an EMBL/GenBank/DDBJ whole genome shotgun (WGS) entry which is preliminary data.</text>
</comment>
<dbReference type="Proteomes" id="UP001159641">
    <property type="component" value="Unassembled WGS sequence"/>
</dbReference>
<gene>
    <name evidence="2" type="ORF">J1605_001732</name>
</gene>
<evidence type="ECO:0000256" key="1">
    <source>
        <dbReference type="SAM" id="MobiDB-lite"/>
    </source>
</evidence>
<evidence type="ECO:0000313" key="2">
    <source>
        <dbReference type="EMBL" id="KAJ8797637.1"/>
    </source>
</evidence>
<protein>
    <submittedName>
        <fullName evidence="2">Uncharacterized protein</fullName>
    </submittedName>
</protein>
<organism evidence="2 3">
    <name type="scientific">Eschrichtius robustus</name>
    <name type="common">California gray whale</name>
    <name type="synonym">Eschrichtius gibbosus</name>
    <dbReference type="NCBI Taxonomy" id="9764"/>
    <lineage>
        <taxon>Eukaryota</taxon>
        <taxon>Metazoa</taxon>
        <taxon>Chordata</taxon>
        <taxon>Craniata</taxon>
        <taxon>Vertebrata</taxon>
        <taxon>Euteleostomi</taxon>
        <taxon>Mammalia</taxon>
        <taxon>Eutheria</taxon>
        <taxon>Laurasiatheria</taxon>
        <taxon>Artiodactyla</taxon>
        <taxon>Whippomorpha</taxon>
        <taxon>Cetacea</taxon>
        <taxon>Mysticeti</taxon>
        <taxon>Eschrichtiidae</taxon>
        <taxon>Eschrichtius</taxon>
    </lineage>
</organism>
<evidence type="ECO:0000313" key="3">
    <source>
        <dbReference type="Proteomes" id="UP001159641"/>
    </source>
</evidence>
<feature type="region of interest" description="Disordered" evidence="1">
    <location>
        <begin position="17"/>
        <end position="95"/>
    </location>
</feature>
<dbReference type="EMBL" id="JAIQCJ010000177">
    <property type="protein sequence ID" value="KAJ8797637.1"/>
    <property type="molecule type" value="Genomic_DNA"/>
</dbReference>